<evidence type="ECO:0000259" key="5">
    <source>
        <dbReference type="PROSITE" id="PS51471"/>
    </source>
</evidence>
<dbReference type="Gene3D" id="2.60.120.330">
    <property type="entry name" value="B-lactam Antibiotic, Isopenicillin N Synthase, Chain"/>
    <property type="match status" value="1"/>
</dbReference>
<dbReference type="InterPro" id="IPR026992">
    <property type="entry name" value="DIOX_N"/>
</dbReference>
<dbReference type="InterPro" id="IPR027443">
    <property type="entry name" value="IPNS-like_sf"/>
</dbReference>
<dbReference type="PANTHER" id="PTHR47991">
    <property type="entry name" value="OXOGLUTARATE/IRON-DEPENDENT DIOXYGENASE"/>
    <property type="match status" value="1"/>
</dbReference>
<dbReference type="GO" id="GO:0046872">
    <property type="term" value="F:metal ion binding"/>
    <property type="evidence" value="ECO:0007669"/>
    <property type="project" value="UniProtKB-KW"/>
</dbReference>
<keyword evidence="3 4" id="KW-0408">Iron</keyword>
<dbReference type="PROSITE" id="PS51471">
    <property type="entry name" value="FE2OG_OXY"/>
    <property type="match status" value="1"/>
</dbReference>
<proteinExistence type="evidence at transcript level"/>
<dbReference type="Pfam" id="PF14226">
    <property type="entry name" value="DIOX_N"/>
    <property type="match status" value="1"/>
</dbReference>
<organism evidence="6">
    <name type="scientific">Picea sitchensis</name>
    <name type="common">Sitka spruce</name>
    <name type="synonym">Pinus sitchensis</name>
    <dbReference type="NCBI Taxonomy" id="3332"/>
    <lineage>
        <taxon>Eukaryota</taxon>
        <taxon>Viridiplantae</taxon>
        <taxon>Streptophyta</taxon>
        <taxon>Embryophyta</taxon>
        <taxon>Tracheophyta</taxon>
        <taxon>Spermatophyta</taxon>
        <taxon>Pinopsida</taxon>
        <taxon>Pinidae</taxon>
        <taxon>Conifers I</taxon>
        <taxon>Pinales</taxon>
        <taxon>Pinaceae</taxon>
        <taxon>Picea</taxon>
    </lineage>
</organism>
<evidence type="ECO:0000256" key="3">
    <source>
        <dbReference type="ARBA" id="ARBA00023004"/>
    </source>
</evidence>
<evidence type="ECO:0000256" key="4">
    <source>
        <dbReference type="RuleBase" id="RU003682"/>
    </source>
</evidence>
<comment type="similarity">
    <text evidence="1 4">Belongs to the iron/ascorbate-dependent oxidoreductase family.</text>
</comment>
<keyword evidence="4" id="KW-0560">Oxidoreductase</keyword>
<dbReference type="SUPFAM" id="SSF51197">
    <property type="entry name" value="Clavaminate synthase-like"/>
    <property type="match status" value="1"/>
</dbReference>
<evidence type="ECO:0000256" key="2">
    <source>
        <dbReference type="ARBA" id="ARBA00022723"/>
    </source>
</evidence>
<accession>A9NLF0</accession>
<evidence type="ECO:0000256" key="1">
    <source>
        <dbReference type="ARBA" id="ARBA00008056"/>
    </source>
</evidence>
<dbReference type="InterPro" id="IPR050295">
    <property type="entry name" value="Plant_2OG-oxidoreductases"/>
</dbReference>
<keyword evidence="2 4" id="KW-0479">Metal-binding</keyword>
<reference evidence="6" key="1">
    <citation type="journal article" date="2008" name="BMC Genomics">
        <title>A conifer genomics resource of 200,000 spruce (Picea spp.) ESTs and 6,464 high-quality, sequence-finished full-length cDNAs for Sitka spruce (Picea sitchensis).</title>
        <authorList>
            <person name="Ralph S.G."/>
            <person name="Chun H.J."/>
            <person name="Kolosova N."/>
            <person name="Cooper D."/>
            <person name="Oddy C."/>
            <person name="Ritland C.E."/>
            <person name="Kirkpatrick R."/>
            <person name="Moore R."/>
            <person name="Barber S."/>
            <person name="Holt R.A."/>
            <person name="Jones S.J."/>
            <person name="Marra M.A."/>
            <person name="Douglas C.J."/>
            <person name="Ritland K."/>
            <person name="Bohlmann J."/>
        </authorList>
    </citation>
    <scope>NUCLEOTIDE SEQUENCE</scope>
    <source>
        <tissue evidence="6">Green portion of the leader tissue</tissue>
    </source>
</reference>
<dbReference type="AlphaFoldDB" id="A9NLF0"/>
<protein>
    <recommendedName>
        <fullName evidence="5">Fe2OG dioxygenase domain-containing protein</fullName>
    </recommendedName>
</protein>
<feature type="domain" description="Fe2OG dioxygenase" evidence="5">
    <location>
        <begin position="211"/>
        <end position="310"/>
    </location>
</feature>
<dbReference type="InterPro" id="IPR044861">
    <property type="entry name" value="IPNS-like_FE2OG_OXY"/>
</dbReference>
<dbReference type="GO" id="GO:0016491">
    <property type="term" value="F:oxidoreductase activity"/>
    <property type="evidence" value="ECO:0007669"/>
    <property type="project" value="UniProtKB-KW"/>
</dbReference>
<evidence type="ECO:0000313" key="6">
    <source>
        <dbReference type="EMBL" id="ABK21461.1"/>
    </source>
</evidence>
<dbReference type="InterPro" id="IPR005123">
    <property type="entry name" value="Oxoglu/Fe-dep_dioxygenase_dom"/>
</dbReference>
<dbReference type="FunFam" id="2.60.120.330:FF:000079">
    <property type="entry name" value="Protein SRG1"/>
    <property type="match status" value="1"/>
</dbReference>
<dbReference type="EMBL" id="EF082083">
    <property type="protein sequence ID" value="ABK21461.1"/>
    <property type="molecule type" value="mRNA"/>
</dbReference>
<name>A9NLF0_PICSI</name>
<sequence length="365" mass="41070">MAMGNWAITRVQTLAESGIQTVPSEYVRQVEKALVQEADDPRLLVPVIDLQRFSLLPSDHLRKDQYDTISTQISSAAENWGFFQIMNHGIPDSLIARVQAAGKAFFQLPIEEKEAYANEAQNPVGYGSKIGYSLDGEVKLEWGDYYYNIMWPPARRDMSKWPKQLSDFTEAMDEYSKELSKLFECLMEVLSRDLGLESENSLNESVGGEGKELRIRINYYPPCPQPDLVVGVAAHSDPGAITILLPDQIPGLQIRKDGAWIDVQFVPGALVVNIGDQFEILSNGKYSSIEHRSVVHKDLSRMSWAVFCAPPLDMVISPRRELIDDHHPPLYQQASFGEYLTKFFKKGLDGKGHVHEAKQQNQSLA</sequence>
<dbReference type="Pfam" id="PF03171">
    <property type="entry name" value="2OG-FeII_Oxy"/>
    <property type="match status" value="1"/>
</dbReference>